<sequence>MNTKNAALTALLAAPLLTVSAHAQAMTQVEALTRLFSAAEIKAEWFAPEFLKQAPLSVIQAQFDSIHAQFGKFVRLDNVEGKVQVVFERGSLVVVQAPVDAQGRFTNFGAVPSSPSEPVVNAPLTPEMQTRGVDILTRLMAKDPLDLHLFSLDFMVAVPDTQLKALFSDFRERLGAFQNATATDSGWQLNFEQGSVPVTTLFLNLEGEIAGLRVGAPSATFKTLETARTAFAALPGDVSVYVTETGQSPLLAVNATRPMGIGSTFKLAILGEVQARVNAGALKWTDEVTLTDAMKSLPSGTLQDAPAGSKYTVQDLATRMIRDSDNTATDLLLDLAGREGVEARLGQKAMPSTRELFALKKPANIELLRAYRAAGLNTTARREVLKQAGTAPLPTAADFDGTRTLARDVEWFVSTERLCQLMTSVAALPAMQLNPGVVNRDDYTSVSYKGGSEPGVLNLTTQVTSKAGKTYCVSATWNDSQPLNEATFMSLYKGLLDYLR</sequence>
<dbReference type="Proteomes" id="UP001595748">
    <property type="component" value="Unassembled WGS sequence"/>
</dbReference>
<evidence type="ECO:0000256" key="1">
    <source>
        <dbReference type="SAM" id="SignalP"/>
    </source>
</evidence>
<dbReference type="PANTHER" id="PTHR35333:SF5">
    <property type="entry name" value="CONSERVED LIPOPROTEIN LPQF-RELATED"/>
    <property type="match status" value="1"/>
</dbReference>
<evidence type="ECO:0000313" key="4">
    <source>
        <dbReference type="Proteomes" id="UP001595748"/>
    </source>
</evidence>
<dbReference type="InterPro" id="IPR045155">
    <property type="entry name" value="Beta-lactam_cat"/>
</dbReference>
<feature type="domain" description="Beta-lactamase class A catalytic" evidence="2">
    <location>
        <begin position="239"/>
        <end position="355"/>
    </location>
</feature>
<keyword evidence="3" id="KW-0378">Hydrolase</keyword>
<evidence type="ECO:0000259" key="2">
    <source>
        <dbReference type="Pfam" id="PF13354"/>
    </source>
</evidence>
<dbReference type="RefSeq" id="WP_380078855.1">
    <property type="nucleotide sequence ID" value="NZ_JBHRZF010000154.1"/>
</dbReference>
<proteinExistence type="predicted"/>
<dbReference type="InterPro" id="IPR000871">
    <property type="entry name" value="Beta-lactam_class-A"/>
</dbReference>
<dbReference type="SUPFAM" id="SSF56601">
    <property type="entry name" value="beta-lactamase/transpeptidase-like"/>
    <property type="match status" value="1"/>
</dbReference>
<feature type="chain" id="PRO_5045534396" evidence="1">
    <location>
        <begin position="26"/>
        <end position="500"/>
    </location>
</feature>
<dbReference type="Gene3D" id="3.40.710.10">
    <property type="entry name" value="DD-peptidase/beta-lactamase superfamily"/>
    <property type="match status" value="1"/>
</dbReference>
<keyword evidence="4" id="KW-1185">Reference proteome</keyword>
<organism evidence="3 4">
    <name type="scientific">Deinococcus antarcticus</name>
    <dbReference type="NCBI Taxonomy" id="1298767"/>
    <lineage>
        <taxon>Bacteria</taxon>
        <taxon>Thermotogati</taxon>
        <taxon>Deinococcota</taxon>
        <taxon>Deinococci</taxon>
        <taxon>Deinococcales</taxon>
        <taxon>Deinococcaceae</taxon>
        <taxon>Deinococcus</taxon>
    </lineage>
</organism>
<evidence type="ECO:0000313" key="3">
    <source>
        <dbReference type="EMBL" id="MFC3861699.1"/>
    </source>
</evidence>
<accession>A0ABV8A7M4</accession>
<protein>
    <submittedName>
        <fullName evidence="3">Serine hydrolase</fullName>
    </submittedName>
</protein>
<dbReference type="EMBL" id="JBHRZF010000154">
    <property type="protein sequence ID" value="MFC3861699.1"/>
    <property type="molecule type" value="Genomic_DNA"/>
</dbReference>
<comment type="caution">
    <text evidence="3">The sequence shown here is derived from an EMBL/GenBank/DDBJ whole genome shotgun (WGS) entry which is preliminary data.</text>
</comment>
<name>A0ABV8A7M4_9DEIO</name>
<feature type="signal peptide" evidence="1">
    <location>
        <begin position="1"/>
        <end position="25"/>
    </location>
</feature>
<keyword evidence="1" id="KW-0732">Signal</keyword>
<dbReference type="GO" id="GO:0016787">
    <property type="term" value="F:hydrolase activity"/>
    <property type="evidence" value="ECO:0007669"/>
    <property type="project" value="UniProtKB-KW"/>
</dbReference>
<reference evidence="4" key="1">
    <citation type="journal article" date="2019" name="Int. J. Syst. Evol. Microbiol.">
        <title>The Global Catalogue of Microorganisms (GCM) 10K type strain sequencing project: providing services to taxonomists for standard genome sequencing and annotation.</title>
        <authorList>
            <consortium name="The Broad Institute Genomics Platform"/>
            <consortium name="The Broad Institute Genome Sequencing Center for Infectious Disease"/>
            <person name="Wu L."/>
            <person name="Ma J."/>
        </authorList>
    </citation>
    <scope>NUCLEOTIDE SEQUENCE [LARGE SCALE GENOMIC DNA]</scope>
    <source>
        <strain evidence="4">CCTCC AB 2013263</strain>
    </source>
</reference>
<dbReference type="PANTHER" id="PTHR35333">
    <property type="entry name" value="BETA-LACTAMASE"/>
    <property type="match status" value="1"/>
</dbReference>
<dbReference type="InterPro" id="IPR012338">
    <property type="entry name" value="Beta-lactam/transpept-like"/>
</dbReference>
<dbReference type="Pfam" id="PF13354">
    <property type="entry name" value="Beta-lactamase2"/>
    <property type="match status" value="1"/>
</dbReference>
<gene>
    <name evidence="3" type="ORF">ACFOPQ_13105</name>
</gene>